<keyword evidence="4" id="KW-1133">Transmembrane helix</keyword>
<name>A0A8J1U9G4_OWEFU</name>
<dbReference type="PANTHER" id="PTHR24249">
    <property type="entry name" value="HISTAMINE RECEPTOR-RELATED G-PROTEIN COUPLED RECEPTOR"/>
    <property type="match status" value="1"/>
</dbReference>
<dbReference type="Pfam" id="PF00001">
    <property type="entry name" value="7tm_1"/>
    <property type="match status" value="1"/>
</dbReference>
<evidence type="ECO:0000256" key="5">
    <source>
        <dbReference type="ARBA" id="ARBA00023040"/>
    </source>
</evidence>
<evidence type="ECO:0000256" key="6">
    <source>
        <dbReference type="ARBA" id="ARBA00023136"/>
    </source>
</evidence>
<dbReference type="InterPro" id="IPR000276">
    <property type="entry name" value="GPCR_Rhodpsn"/>
</dbReference>
<keyword evidence="2" id="KW-1003">Cell membrane</keyword>
<evidence type="ECO:0000313" key="10">
    <source>
        <dbReference type="Proteomes" id="UP000749559"/>
    </source>
</evidence>
<dbReference type="InterPro" id="IPR050569">
    <property type="entry name" value="TAAR"/>
</dbReference>
<keyword evidence="8" id="KW-0807">Transducer</keyword>
<accession>A0A8J1U9G4</accession>
<evidence type="ECO:0000256" key="3">
    <source>
        <dbReference type="ARBA" id="ARBA00022692"/>
    </source>
</evidence>
<sequence length="336" mass="38204">MAPNNITLPMTRDNNHDVPIGVTVSYIILSEITSVLILVINILTVITIAKVESLHTVMNKLFVNLACADLLLGVSLPYCSLRFYQLDMVYSSLMLEKISCLVCQYVTLATASVSFLGFSLIALDRYLAITQPLMYHQLMTKKRLLGAVIFIWLFVFNVLGIMIGLNNWRSGTQCTGLLVLNRAMYSIVILGLGGLLSITSAMLYARIFYIAWQQKKRIQAEEISYGQKCANSDTKMAKTMAMVFCSLCVCYLPFIIVSVFLRPYTPEERPFWLKISLGYATIFVYFNSFLNAIIYSWRNKDFRKAMYQLVFPKKQLIMNVQPTTVFSLDKYISVTN</sequence>
<evidence type="ECO:0000256" key="8">
    <source>
        <dbReference type="ARBA" id="ARBA00023224"/>
    </source>
</evidence>
<dbReference type="OrthoDB" id="6286925at2759"/>
<keyword evidence="3" id="KW-0812">Transmembrane</keyword>
<keyword evidence="10" id="KW-1185">Reference proteome</keyword>
<evidence type="ECO:0000256" key="2">
    <source>
        <dbReference type="ARBA" id="ARBA00022475"/>
    </source>
</evidence>
<protein>
    <submittedName>
        <fullName evidence="9">Uncharacterized protein</fullName>
    </submittedName>
</protein>
<gene>
    <name evidence="9" type="ORF">OFUS_LOCUS671</name>
</gene>
<dbReference type="SMART" id="SM01381">
    <property type="entry name" value="7TM_GPCR_Srsx"/>
    <property type="match status" value="1"/>
</dbReference>
<dbReference type="PROSITE" id="PS50262">
    <property type="entry name" value="G_PROTEIN_RECEP_F1_2"/>
    <property type="match status" value="1"/>
</dbReference>
<evidence type="ECO:0000256" key="4">
    <source>
        <dbReference type="ARBA" id="ARBA00022989"/>
    </source>
</evidence>
<dbReference type="GO" id="GO:0005886">
    <property type="term" value="C:plasma membrane"/>
    <property type="evidence" value="ECO:0007669"/>
    <property type="project" value="UniProtKB-SubCell"/>
</dbReference>
<proteinExistence type="predicted"/>
<dbReference type="Gene3D" id="1.20.1070.10">
    <property type="entry name" value="Rhodopsin 7-helix transmembrane proteins"/>
    <property type="match status" value="1"/>
</dbReference>
<dbReference type="SUPFAM" id="SSF81321">
    <property type="entry name" value="Family A G protein-coupled receptor-like"/>
    <property type="match status" value="1"/>
</dbReference>
<keyword evidence="7" id="KW-0675">Receptor</keyword>
<dbReference type="Proteomes" id="UP000749559">
    <property type="component" value="Unassembled WGS sequence"/>
</dbReference>
<evidence type="ECO:0000256" key="7">
    <source>
        <dbReference type="ARBA" id="ARBA00023170"/>
    </source>
</evidence>
<dbReference type="PANTHER" id="PTHR24249:SF372">
    <property type="entry name" value="G-PROTEIN COUPLED RECEPTORS FAMILY 1 PROFILE DOMAIN-CONTAINING PROTEIN"/>
    <property type="match status" value="1"/>
</dbReference>
<reference evidence="9" key="1">
    <citation type="submission" date="2022-03" db="EMBL/GenBank/DDBJ databases">
        <authorList>
            <person name="Martin C."/>
        </authorList>
    </citation>
    <scope>NUCLEOTIDE SEQUENCE</scope>
</reference>
<organism evidence="9 10">
    <name type="scientific">Owenia fusiformis</name>
    <name type="common">Polychaete worm</name>
    <dbReference type="NCBI Taxonomy" id="6347"/>
    <lineage>
        <taxon>Eukaryota</taxon>
        <taxon>Metazoa</taxon>
        <taxon>Spiralia</taxon>
        <taxon>Lophotrochozoa</taxon>
        <taxon>Annelida</taxon>
        <taxon>Polychaeta</taxon>
        <taxon>Sedentaria</taxon>
        <taxon>Canalipalpata</taxon>
        <taxon>Sabellida</taxon>
        <taxon>Oweniida</taxon>
        <taxon>Oweniidae</taxon>
        <taxon>Owenia</taxon>
    </lineage>
</organism>
<dbReference type="InterPro" id="IPR017452">
    <property type="entry name" value="GPCR_Rhodpsn_7TM"/>
</dbReference>
<dbReference type="GO" id="GO:0004930">
    <property type="term" value="F:G protein-coupled receptor activity"/>
    <property type="evidence" value="ECO:0007669"/>
    <property type="project" value="UniProtKB-KW"/>
</dbReference>
<evidence type="ECO:0000256" key="1">
    <source>
        <dbReference type="ARBA" id="ARBA00004651"/>
    </source>
</evidence>
<dbReference type="EMBL" id="CAIIXF020000001">
    <property type="protein sequence ID" value="CAH1773021.1"/>
    <property type="molecule type" value="Genomic_DNA"/>
</dbReference>
<keyword evidence="5" id="KW-0297">G-protein coupled receptor</keyword>
<comment type="caution">
    <text evidence="9">The sequence shown here is derived from an EMBL/GenBank/DDBJ whole genome shotgun (WGS) entry which is preliminary data.</text>
</comment>
<dbReference type="PRINTS" id="PR00237">
    <property type="entry name" value="GPCRRHODOPSN"/>
</dbReference>
<evidence type="ECO:0000313" key="9">
    <source>
        <dbReference type="EMBL" id="CAH1773021.1"/>
    </source>
</evidence>
<comment type="subcellular location">
    <subcellularLocation>
        <location evidence="1">Cell membrane</location>
        <topology evidence="1">Multi-pass membrane protein</topology>
    </subcellularLocation>
</comment>
<dbReference type="AlphaFoldDB" id="A0A8J1U9G4"/>
<keyword evidence="6" id="KW-0472">Membrane</keyword>